<dbReference type="InterPro" id="IPR025970">
    <property type="entry name" value="SusE"/>
</dbReference>
<reference evidence="2 3" key="1">
    <citation type="submission" date="2018-06" db="EMBL/GenBank/DDBJ databases">
        <title>Chryseolinea flavus sp. nov., a member of the phylum Bacteroidetes isolated from soil.</title>
        <authorList>
            <person name="Li Y."/>
            <person name="Wang J."/>
        </authorList>
    </citation>
    <scope>NUCLEOTIDE SEQUENCE [LARGE SCALE GENOMIC DNA]</scope>
    <source>
        <strain evidence="2 3">SDU1-6</strain>
    </source>
</reference>
<dbReference type="EMBL" id="QMFY01000008">
    <property type="protein sequence ID" value="RAW00194.1"/>
    <property type="molecule type" value="Genomic_DNA"/>
</dbReference>
<dbReference type="Proteomes" id="UP000251889">
    <property type="component" value="Unassembled WGS sequence"/>
</dbReference>
<gene>
    <name evidence="2" type="ORF">DQQ10_16755</name>
</gene>
<dbReference type="PROSITE" id="PS51257">
    <property type="entry name" value="PROKAR_LIPOPROTEIN"/>
    <property type="match status" value="1"/>
</dbReference>
<comment type="caution">
    <text evidence="2">The sequence shown here is derived from an EMBL/GenBank/DDBJ whole genome shotgun (WGS) entry which is preliminary data.</text>
</comment>
<feature type="domain" description="SusE outer membrane protein" evidence="1">
    <location>
        <begin position="35"/>
        <end position="131"/>
    </location>
</feature>
<keyword evidence="3" id="KW-1185">Reference proteome</keyword>
<sequence>MKTSILKYLPLLIWVFISSCGKDEYELDTDIVELGSLTAPANGTAISINVESGTSTTLTWSPAKAADGGLVLYKVLFDKAGGDFSNPIYTMQSDNKGGSNTLTVSPVYLNIIASTAGIEQLATGKVIWTVQASSAFQSERFSEQNELMLTRPEGLAVFPKYMYIYGSATEGGSLESAVAFKEISNELPNDEFVPGVFESITGLKPGEYFIADSNNPDSIVNYYYVNEDGKIRSGNTPTATSLPEGAYRIRMNLSTATISYEEMSDMQLYIFASGVTKANLNYVGNHTFEATDGLFKFLKPGDPEAPGWLGWEEERYRFKFKLDDVESYIGSYHNEGMNASLVPGYTAFNARPNGSEPNGFWNTFFHGENPPFWQGAWKFADAYNNKPFTVRVVFDPKASHYYHEFELN</sequence>
<protein>
    <recommendedName>
        <fullName evidence="1">SusE outer membrane protein domain-containing protein</fullName>
    </recommendedName>
</protein>
<accession>A0A364Y092</accession>
<name>A0A364Y092_9BACT</name>
<evidence type="ECO:0000313" key="3">
    <source>
        <dbReference type="Proteomes" id="UP000251889"/>
    </source>
</evidence>
<evidence type="ECO:0000313" key="2">
    <source>
        <dbReference type="EMBL" id="RAW00194.1"/>
    </source>
</evidence>
<dbReference type="RefSeq" id="WP_112748032.1">
    <property type="nucleotide sequence ID" value="NZ_QMFY01000008.1"/>
</dbReference>
<organism evidence="2 3">
    <name type="scientific">Pseudochryseolinea flava</name>
    <dbReference type="NCBI Taxonomy" id="2059302"/>
    <lineage>
        <taxon>Bacteria</taxon>
        <taxon>Pseudomonadati</taxon>
        <taxon>Bacteroidota</taxon>
        <taxon>Cytophagia</taxon>
        <taxon>Cytophagales</taxon>
        <taxon>Fulvivirgaceae</taxon>
        <taxon>Pseudochryseolinea</taxon>
    </lineage>
</organism>
<dbReference type="OrthoDB" id="631295at2"/>
<evidence type="ECO:0000259" key="1">
    <source>
        <dbReference type="Pfam" id="PF14292"/>
    </source>
</evidence>
<proteinExistence type="predicted"/>
<dbReference type="AlphaFoldDB" id="A0A364Y092"/>
<dbReference type="Pfam" id="PF14292">
    <property type="entry name" value="SusE"/>
    <property type="match status" value="1"/>
</dbReference>